<evidence type="ECO:0000256" key="8">
    <source>
        <dbReference type="ARBA" id="ARBA00023242"/>
    </source>
</evidence>
<evidence type="ECO:0000256" key="1">
    <source>
        <dbReference type="ARBA" id="ARBA00004123"/>
    </source>
</evidence>
<feature type="compositionally biased region" description="Pro residues" evidence="10">
    <location>
        <begin position="253"/>
        <end position="262"/>
    </location>
</feature>
<dbReference type="GO" id="GO:0006368">
    <property type="term" value="P:transcription elongation by RNA polymerase II"/>
    <property type="evidence" value="ECO:0007669"/>
    <property type="project" value="InterPro"/>
</dbReference>
<feature type="region of interest" description="Disordered" evidence="10">
    <location>
        <begin position="1"/>
        <end position="27"/>
    </location>
</feature>
<keyword evidence="13" id="KW-1185">Reference proteome</keyword>
<sequence length="354" mass="38389">FMTSQQGNLKPGTYEIKLGGSWDTPPRDRTTFHTLKYDFKPKSVANETETYVAMGQNGDVQVAVPAENDQLTMYKGAQKPVKEARECLLFFNPRTGEVRLEKVTSNITVKKTRNGDTEPATEQYLRGEIARLRTTSTSRGITSSSPPKEEDEMMTSSSSSMNMMGGGRRSEERDESRSRMEKDRKRKTSSSSSSSSSSGSSSSSDSDEEENYRNAPSLNAGSQSAATAPPPMHQQQQLSSSLSSSSSFTPSAPLLPPVPPPVLSRSREPSHCSSAMEMSSSDESDDDDEKLLEREMGAIRPQQPPAAAESMPLFDIAAVTSPVTPPRHTAPAPVAKSASLFNDLALSESSDEDD</sequence>
<dbReference type="GO" id="GO:0003711">
    <property type="term" value="F:transcription elongation factor activity"/>
    <property type="evidence" value="ECO:0007669"/>
    <property type="project" value="TreeGrafter"/>
</dbReference>
<feature type="non-terminal residue" evidence="12">
    <location>
        <position position="1"/>
    </location>
</feature>
<comment type="subcellular location">
    <subcellularLocation>
        <location evidence="1">Nucleus</location>
    </subcellularLocation>
</comment>
<dbReference type="Pfam" id="PF09816">
    <property type="entry name" value="EAF"/>
    <property type="match status" value="1"/>
</dbReference>
<feature type="compositionally biased region" description="Low complexity" evidence="10">
    <location>
        <begin position="132"/>
        <end position="145"/>
    </location>
</feature>
<evidence type="ECO:0000256" key="5">
    <source>
        <dbReference type="ARBA" id="ARBA00023015"/>
    </source>
</evidence>
<dbReference type="GO" id="GO:0032783">
    <property type="term" value="C:super elongation complex"/>
    <property type="evidence" value="ECO:0007669"/>
    <property type="project" value="InterPro"/>
</dbReference>
<name>A0AAV5WIE0_9BILA</name>
<evidence type="ECO:0000256" key="10">
    <source>
        <dbReference type="SAM" id="MobiDB-lite"/>
    </source>
</evidence>
<feature type="compositionally biased region" description="Low complexity" evidence="10">
    <location>
        <begin position="154"/>
        <end position="163"/>
    </location>
</feature>
<feature type="domain" description="Transcription elongation factor Eaf N-terminal" evidence="11">
    <location>
        <begin position="14"/>
        <end position="114"/>
    </location>
</feature>
<evidence type="ECO:0000259" key="11">
    <source>
        <dbReference type="Pfam" id="PF09816"/>
    </source>
</evidence>
<evidence type="ECO:0000313" key="13">
    <source>
        <dbReference type="Proteomes" id="UP001432322"/>
    </source>
</evidence>
<accession>A0AAV5WIE0</accession>
<dbReference type="Proteomes" id="UP001432322">
    <property type="component" value="Unassembled WGS sequence"/>
</dbReference>
<organism evidence="12 13">
    <name type="scientific">Pristionchus fissidentatus</name>
    <dbReference type="NCBI Taxonomy" id="1538716"/>
    <lineage>
        <taxon>Eukaryota</taxon>
        <taxon>Metazoa</taxon>
        <taxon>Ecdysozoa</taxon>
        <taxon>Nematoda</taxon>
        <taxon>Chromadorea</taxon>
        <taxon>Rhabditida</taxon>
        <taxon>Rhabditina</taxon>
        <taxon>Diplogasteromorpha</taxon>
        <taxon>Diplogasteroidea</taxon>
        <taxon>Neodiplogasteridae</taxon>
        <taxon>Pristionchus</taxon>
    </lineage>
</organism>
<evidence type="ECO:0000256" key="4">
    <source>
        <dbReference type="ARBA" id="ARBA00022553"/>
    </source>
</evidence>
<evidence type="ECO:0000313" key="12">
    <source>
        <dbReference type="EMBL" id="GMT30681.1"/>
    </source>
</evidence>
<keyword evidence="6" id="KW-0010">Activator</keyword>
<feature type="compositionally biased region" description="Acidic residues" evidence="10">
    <location>
        <begin position="280"/>
        <end position="290"/>
    </location>
</feature>
<feature type="compositionally biased region" description="Low complexity" evidence="10">
    <location>
        <begin position="233"/>
        <end position="252"/>
    </location>
</feature>
<feature type="compositionally biased region" description="Basic and acidic residues" evidence="10">
    <location>
        <begin position="168"/>
        <end position="183"/>
    </location>
</feature>
<evidence type="ECO:0000256" key="7">
    <source>
        <dbReference type="ARBA" id="ARBA00023163"/>
    </source>
</evidence>
<dbReference type="PANTHER" id="PTHR15970:SF2">
    <property type="entry name" value="ELL-ASSOCIATED FACTOR EAF"/>
    <property type="match status" value="1"/>
</dbReference>
<dbReference type="AlphaFoldDB" id="A0AAV5WIE0"/>
<protein>
    <recommendedName>
        <fullName evidence="3">Ell-associated factor Eaf</fullName>
    </recommendedName>
</protein>
<reference evidence="12" key="1">
    <citation type="submission" date="2023-10" db="EMBL/GenBank/DDBJ databases">
        <title>Genome assembly of Pristionchus species.</title>
        <authorList>
            <person name="Yoshida K."/>
            <person name="Sommer R.J."/>
        </authorList>
    </citation>
    <scope>NUCLEOTIDE SEQUENCE</scope>
    <source>
        <strain evidence="12">RS5133</strain>
    </source>
</reference>
<feature type="region of interest" description="Disordered" evidence="10">
    <location>
        <begin position="110"/>
        <end position="307"/>
    </location>
</feature>
<keyword evidence="7" id="KW-0804">Transcription</keyword>
<comment type="similarity">
    <text evidence="2">Belongs to the EAF family.</text>
</comment>
<keyword evidence="4" id="KW-0597">Phosphoprotein</keyword>
<comment type="caution">
    <text evidence="12">The sequence shown here is derived from an EMBL/GenBank/DDBJ whole genome shotgun (WGS) entry which is preliminary data.</text>
</comment>
<evidence type="ECO:0000256" key="3">
    <source>
        <dbReference type="ARBA" id="ARBA00021452"/>
    </source>
</evidence>
<evidence type="ECO:0000256" key="9">
    <source>
        <dbReference type="ARBA" id="ARBA00025617"/>
    </source>
</evidence>
<evidence type="ECO:0000256" key="6">
    <source>
        <dbReference type="ARBA" id="ARBA00023159"/>
    </source>
</evidence>
<keyword evidence="8" id="KW-0539">Nucleus</keyword>
<keyword evidence="5" id="KW-0805">Transcription regulation</keyword>
<gene>
    <name evidence="12" type="ORF">PFISCL1PPCAC_21978</name>
</gene>
<proteinExistence type="inferred from homology"/>
<dbReference type="PANTHER" id="PTHR15970">
    <property type="entry name" value="ELL-ASSOCIATED FACTOR EAF"/>
    <property type="match status" value="1"/>
</dbReference>
<dbReference type="EMBL" id="BTSY01000005">
    <property type="protein sequence ID" value="GMT30681.1"/>
    <property type="molecule type" value="Genomic_DNA"/>
</dbReference>
<feature type="compositionally biased region" description="Polar residues" evidence="10">
    <location>
        <begin position="214"/>
        <end position="226"/>
    </location>
</feature>
<dbReference type="InterPro" id="IPR027093">
    <property type="entry name" value="EAF_fam"/>
</dbReference>
<evidence type="ECO:0000256" key="2">
    <source>
        <dbReference type="ARBA" id="ARBA00007798"/>
    </source>
</evidence>
<feature type="compositionally biased region" description="Low complexity" evidence="10">
    <location>
        <begin position="189"/>
        <end position="204"/>
    </location>
</feature>
<comment type="function">
    <text evidence="9">Promotes transcriptional elongation by Su(Tpl)/ELL. Essential for development.</text>
</comment>
<dbReference type="InterPro" id="IPR019194">
    <property type="entry name" value="Tscrpt_elong_fac_Eaf_N"/>
</dbReference>